<sequence length="159" mass="18696">MENITNNTLTIYHGGDEFITNPEIRIGKYTKDFYWGFYFTILPEQAERLALRNIRKSVVSVYNCTISAQLNVKQFEKMSDEWLDFIVMCRNGGSHGYDLVEGPMADDTIYNYVQDFVEGKISRNAFWELARFRYPTHQISFHTARALACLTYERSYNLR</sequence>
<evidence type="ECO:0000313" key="1">
    <source>
        <dbReference type="EMBL" id="MEF2114273.1"/>
    </source>
</evidence>
<proteinExistence type="predicted"/>
<dbReference type="RefSeq" id="WP_216253689.1">
    <property type="nucleotide sequence ID" value="NZ_JAZHFS010000021.1"/>
</dbReference>
<comment type="caution">
    <text evidence="1">The sequence shown here is derived from an EMBL/GenBank/DDBJ whole genome shotgun (WGS) entry which is preliminary data.</text>
</comment>
<keyword evidence="2" id="KW-1185">Reference proteome</keyword>
<dbReference type="Proteomes" id="UP001498469">
    <property type="component" value="Unassembled WGS sequence"/>
</dbReference>
<dbReference type="InterPro" id="IPR025051">
    <property type="entry name" value="DUF3990"/>
</dbReference>
<dbReference type="EMBL" id="JAZHFS010000021">
    <property type="protein sequence ID" value="MEF2114273.1"/>
    <property type="molecule type" value="Genomic_DNA"/>
</dbReference>
<dbReference type="Pfam" id="PF13151">
    <property type="entry name" value="DUF3990"/>
    <property type="match status" value="1"/>
</dbReference>
<reference evidence="1 2" key="1">
    <citation type="submission" date="2023-11" db="EMBL/GenBank/DDBJ databases">
        <title>Draft genome sequence of a psychrophilic Clostridium strain from permafrost water brine.</title>
        <authorList>
            <person name="Shcherbakova V.A."/>
            <person name="Trubitsyn V.E."/>
            <person name="Zakharyuk A.G."/>
        </authorList>
    </citation>
    <scope>NUCLEOTIDE SEQUENCE [LARGE SCALE GENOMIC DNA]</scope>
    <source>
        <strain evidence="1 2">14F</strain>
    </source>
</reference>
<name>A0ABU7USK3_9CLOT</name>
<protein>
    <submittedName>
        <fullName evidence="1">DUF3990 domain-containing protein</fullName>
    </submittedName>
</protein>
<gene>
    <name evidence="1" type="ORF">SJI18_18415</name>
</gene>
<accession>A0ABU7USK3</accession>
<evidence type="ECO:0000313" key="2">
    <source>
        <dbReference type="Proteomes" id="UP001498469"/>
    </source>
</evidence>
<organism evidence="1 2">
    <name type="scientific">Clostridium frigoriphilum</name>
    <dbReference type="NCBI Taxonomy" id="443253"/>
    <lineage>
        <taxon>Bacteria</taxon>
        <taxon>Bacillati</taxon>
        <taxon>Bacillota</taxon>
        <taxon>Clostridia</taxon>
        <taxon>Eubacteriales</taxon>
        <taxon>Clostridiaceae</taxon>
        <taxon>Clostridium</taxon>
    </lineage>
</organism>